<reference evidence="4 5" key="1">
    <citation type="journal article" date="2017" name="Front. Genet.">
        <title>Draft sequencing of the heterozygous diploid genome of Satsuma (Citrus unshiu Marc.) using a hybrid assembly approach.</title>
        <authorList>
            <person name="Shimizu T."/>
            <person name="Tanizawa Y."/>
            <person name="Mochizuki T."/>
            <person name="Nagasaki H."/>
            <person name="Yoshioka T."/>
            <person name="Toyoda A."/>
            <person name="Fujiyama A."/>
            <person name="Kaminuma E."/>
            <person name="Nakamura Y."/>
        </authorList>
    </citation>
    <scope>NUCLEOTIDE SEQUENCE [LARGE SCALE GENOMIC DNA]</scope>
    <source>
        <strain evidence="5">cv. Miyagawa wase</strain>
    </source>
</reference>
<dbReference type="InterPro" id="IPR002696">
    <property type="entry name" value="Membr_insert_effic_factor_YidD"/>
</dbReference>
<protein>
    <recommendedName>
        <fullName evidence="6">Membrane protein insertion efficiency factor YidD</fullName>
    </recommendedName>
</protein>
<keyword evidence="5" id="KW-1185">Reference proteome</keyword>
<evidence type="ECO:0000313" key="4">
    <source>
        <dbReference type="EMBL" id="GAY47926.1"/>
    </source>
</evidence>
<keyword evidence="2" id="KW-0012">Acyltransferase</keyword>
<comment type="caution">
    <text evidence="4">The sequence shown here is derived from an EMBL/GenBank/DDBJ whole genome shotgun (WGS) entry which is preliminary data.</text>
</comment>
<organism evidence="4 5">
    <name type="scientific">Citrus unshiu</name>
    <name type="common">Satsuma mandarin</name>
    <name type="synonym">Citrus nobilis var. unshiu</name>
    <dbReference type="NCBI Taxonomy" id="55188"/>
    <lineage>
        <taxon>Eukaryota</taxon>
        <taxon>Viridiplantae</taxon>
        <taxon>Streptophyta</taxon>
        <taxon>Embryophyta</taxon>
        <taxon>Tracheophyta</taxon>
        <taxon>Spermatophyta</taxon>
        <taxon>Magnoliopsida</taxon>
        <taxon>eudicotyledons</taxon>
        <taxon>Gunneridae</taxon>
        <taxon>Pentapetalae</taxon>
        <taxon>rosids</taxon>
        <taxon>malvids</taxon>
        <taxon>Sapindales</taxon>
        <taxon>Rutaceae</taxon>
        <taxon>Aurantioideae</taxon>
        <taxon>Citrus</taxon>
    </lineage>
</organism>
<dbReference type="HAMAP" id="MF_00386">
    <property type="entry name" value="UPF0161_YidD"/>
    <property type="match status" value="1"/>
</dbReference>
<name>A0A2H5P6B6_CITUN</name>
<dbReference type="GO" id="GO:0016747">
    <property type="term" value="F:acyltransferase activity, transferring groups other than amino-acyl groups"/>
    <property type="evidence" value="ECO:0007669"/>
    <property type="project" value="UniProtKB-ARBA"/>
</dbReference>
<feature type="transmembrane region" description="Helical" evidence="3">
    <location>
        <begin position="116"/>
        <end position="136"/>
    </location>
</feature>
<keyword evidence="3" id="KW-0472">Membrane</keyword>
<evidence type="ECO:0000313" key="5">
    <source>
        <dbReference type="Proteomes" id="UP000236630"/>
    </source>
</evidence>
<gene>
    <name evidence="4" type="ORF">CUMW_108110</name>
</gene>
<keyword evidence="1" id="KW-0808">Transferase</keyword>
<dbReference type="Pfam" id="PF02458">
    <property type="entry name" value="Transferase"/>
    <property type="match status" value="1"/>
</dbReference>
<dbReference type="NCBIfam" id="TIGR00278">
    <property type="entry name" value="membrane protein insertion efficiency factor YidD"/>
    <property type="match status" value="1"/>
</dbReference>
<keyword evidence="3" id="KW-1133">Transmembrane helix</keyword>
<dbReference type="STRING" id="55188.A0A2H5P6B6"/>
<dbReference type="SMART" id="SM01234">
    <property type="entry name" value="Haemolytic"/>
    <property type="match status" value="1"/>
</dbReference>
<dbReference type="PANTHER" id="PTHR31625">
    <property type="match status" value="1"/>
</dbReference>
<dbReference type="InterPro" id="IPR051504">
    <property type="entry name" value="Plant_metabolite_acyltrans"/>
</dbReference>
<feature type="non-terminal residue" evidence="4">
    <location>
        <position position="1"/>
    </location>
</feature>
<keyword evidence="3" id="KW-0812">Transmembrane</keyword>
<evidence type="ECO:0008006" key="6">
    <source>
        <dbReference type="Google" id="ProtNLM"/>
    </source>
</evidence>
<dbReference type="EMBL" id="BDQV01000041">
    <property type="protein sequence ID" value="GAY47926.1"/>
    <property type="molecule type" value="Genomic_DNA"/>
</dbReference>
<sequence>FSSSKYHRKNQNHISAFRLPAKTKTHRIVTVRGLGTDSDPNTPQEDDKEVNSLGVRAALSMLSFYKREISPLMPRSCRYVPTCSEYSMQAYKKYGVVKGSVLTAWRLCRCNPLGNSVALFSFLKFIFGTLLSVVYVERLFFCQSHVALRCRKTSHLLLPKDGVSVTVAESNTDFNYLCGNAIHEAVEFLPLTPLTSQLSTSDDKAAVIAIQITMFPNEGFCIGISTHHIIFDGRSSVMFMKDPTGIDMVFINNWLAFTVSDTNPNKRSLKSLPSFVDLDNLVQATFVLTCEDIKELRDNILSVLDKVNGNEVKKFDKLHLSTFVLTGAYVYSCMVKAKGAENNRDVLFGFTADYRKCLDLPIPMNYFGNCVGTRAMVAKTRDFMEETGVLFVAEKLSDMIKELEDGLTLEGFEEKLVKLMPMMKSVAQGAQGLGVIGSNRFDAYKSDFG</sequence>
<proteinExistence type="inferred from homology"/>
<dbReference type="Pfam" id="PF01809">
    <property type="entry name" value="YidD"/>
    <property type="match status" value="1"/>
</dbReference>
<dbReference type="AlphaFoldDB" id="A0A2H5P6B6"/>
<evidence type="ECO:0000256" key="3">
    <source>
        <dbReference type="SAM" id="Phobius"/>
    </source>
</evidence>
<dbReference type="InterPro" id="IPR023213">
    <property type="entry name" value="CAT-like_dom_sf"/>
</dbReference>
<evidence type="ECO:0000256" key="1">
    <source>
        <dbReference type="ARBA" id="ARBA00022679"/>
    </source>
</evidence>
<evidence type="ECO:0000256" key="2">
    <source>
        <dbReference type="ARBA" id="ARBA00023315"/>
    </source>
</evidence>
<dbReference type="Proteomes" id="UP000236630">
    <property type="component" value="Unassembled WGS sequence"/>
</dbReference>
<accession>A0A2H5P6B6</accession>
<dbReference type="Gene3D" id="3.30.559.10">
    <property type="entry name" value="Chloramphenicol acetyltransferase-like domain"/>
    <property type="match status" value="2"/>
</dbReference>